<dbReference type="Pfam" id="PF07739">
    <property type="entry name" value="TipAS"/>
    <property type="match status" value="1"/>
</dbReference>
<protein>
    <submittedName>
        <fullName evidence="6">Putative transcriptional regulator</fullName>
    </submittedName>
</protein>
<dbReference type="GO" id="GO:0003700">
    <property type="term" value="F:DNA-binding transcription factor activity"/>
    <property type="evidence" value="ECO:0007669"/>
    <property type="project" value="InterPro"/>
</dbReference>
<dbReference type="OrthoDB" id="9773308at2"/>
<dbReference type="InterPro" id="IPR000551">
    <property type="entry name" value="MerR-type_HTH_dom"/>
</dbReference>
<dbReference type="RefSeq" id="WP_014271287.1">
    <property type="nucleotide sequence ID" value="NC_016633.1"/>
</dbReference>
<dbReference type="Proteomes" id="UP000005632">
    <property type="component" value="Chromosome"/>
</dbReference>
<evidence type="ECO:0000313" key="6">
    <source>
        <dbReference type="EMBL" id="AEV30447.1"/>
    </source>
</evidence>
<evidence type="ECO:0000313" key="7">
    <source>
        <dbReference type="Proteomes" id="UP000005632"/>
    </source>
</evidence>
<dbReference type="STRING" id="158190.SpiGrapes_2689"/>
<keyword evidence="1" id="KW-0805">Transcription regulation</keyword>
<dbReference type="Gene3D" id="1.10.1660.10">
    <property type="match status" value="1"/>
</dbReference>
<dbReference type="InterPro" id="IPR012925">
    <property type="entry name" value="TipAS_dom"/>
</dbReference>
<dbReference type="CDD" id="cd01106">
    <property type="entry name" value="HTH_TipAL-Mta"/>
    <property type="match status" value="1"/>
</dbReference>
<gene>
    <name evidence="6" type="ordered locus">SpiGrapes_2689</name>
</gene>
<dbReference type="AlphaFoldDB" id="G8QVD2"/>
<keyword evidence="2" id="KW-0238">DNA-binding</keyword>
<sequence>MKVKEVATLIGVSVRTLHHWESLGLLSPSRSETNLYREYIQQDLANLQQILFFKECGFSLHKIHCLLSDKNFDREKAFQLQKSYLLQQKNRIDTMLETLDNSSRALKGGYAMATKDQFKGFDMTKNPYEKEAKERWGEETVKASISHIKNLPPETKKTMGTEMDALFSKLANLRTEDPSSRIVQGAMEEMYRFFNASFGYYYSLEAFASLGQMYIKDERFTKNIDSFGKGLSLFLSQAMGIYAMK</sequence>
<keyword evidence="3" id="KW-0010">Activator</keyword>
<dbReference type="EMBL" id="CP003155">
    <property type="protein sequence ID" value="AEV30447.1"/>
    <property type="molecule type" value="Genomic_DNA"/>
</dbReference>
<evidence type="ECO:0000256" key="4">
    <source>
        <dbReference type="ARBA" id="ARBA00023163"/>
    </source>
</evidence>
<organism evidence="6 7">
    <name type="scientific">Sphaerochaeta pleomorpha (strain ATCC BAA-1885 / DSM 22778 / Grapes)</name>
    <dbReference type="NCBI Taxonomy" id="158190"/>
    <lineage>
        <taxon>Bacteria</taxon>
        <taxon>Pseudomonadati</taxon>
        <taxon>Spirochaetota</taxon>
        <taxon>Spirochaetia</taxon>
        <taxon>Spirochaetales</taxon>
        <taxon>Sphaerochaetaceae</taxon>
        <taxon>Sphaerochaeta</taxon>
    </lineage>
</organism>
<dbReference type="Pfam" id="PF13411">
    <property type="entry name" value="MerR_1"/>
    <property type="match status" value="1"/>
</dbReference>
<accession>G8QVD2</accession>
<dbReference type="SUPFAM" id="SSF46955">
    <property type="entry name" value="Putative DNA-binding domain"/>
    <property type="match status" value="1"/>
</dbReference>
<dbReference type="HOGENOM" id="CLU_060077_0_6_12"/>
<evidence type="ECO:0000259" key="5">
    <source>
        <dbReference type="PROSITE" id="PS50937"/>
    </source>
</evidence>
<dbReference type="Gene3D" id="1.10.490.50">
    <property type="entry name" value="Antibiotic binding domain of TipA-like multidrug resistance regulators"/>
    <property type="match status" value="1"/>
</dbReference>
<evidence type="ECO:0000256" key="3">
    <source>
        <dbReference type="ARBA" id="ARBA00023159"/>
    </source>
</evidence>
<dbReference type="PROSITE" id="PS50937">
    <property type="entry name" value="HTH_MERR_2"/>
    <property type="match status" value="1"/>
</dbReference>
<feature type="domain" description="HTH merR-type" evidence="5">
    <location>
        <begin position="1"/>
        <end position="69"/>
    </location>
</feature>
<dbReference type="PANTHER" id="PTHR30204:SF90">
    <property type="entry name" value="HTH-TYPE TRANSCRIPTIONAL ACTIVATOR MTA"/>
    <property type="match status" value="1"/>
</dbReference>
<dbReference type="KEGG" id="sgp:SpiGrapes_2689"/>
<evidence type="ECO:0000256" key="2">
    <source>
        <dbReference type="ARBA" id="ARBA00023125"/>
    </source>
</evidence>
<dbReference type="GO" id="GO:0003677">
    <property type="term" value="F:DNA binding"/>
    <property type="evidence" value="ECO:0007669"/>
    <property type="project" value="UniProtKB-KW"/>
</dbReference>
<evidence type="ECO:0000256" key="1">
    <source>
        <dbReference type="ARBA" id="ARBA00023015"/>
    </source>
</evidence>
<keyword evidence="4" id="KW-0804">Transcription</keyword>
<name>G8QVD2_SPHPG</name>
<keyword evidence="7" id="KW-1185">Reference proteome</keyword>
<dbReference type="InterPro" id="IPR009061">
    <property type="entry name" value="DNA-bd_dom_put_sf"/>
</dbReference>
<dbReference type="InterPro" id="IPR036244">
    <property type="entry name" value="TipA-like_antibiotic-bd"/>
</dbReference>
<dbReference type="eggNOG" id="COG0789">
    <property type="taxonomic scope" value="Bacteria"/>
</dbReference>
<dbReference type="PANTHER" id="PTHR30204">
    <property type="entry name" value="REDOX-CYCLING DRUG-SENSING TRANSCRIPTIONAL ACTIVATOR SOXR"/>
    <property type="match status" value="1"/>
</dbReference>
<dbReference type="SMART" id="SM00422">
    <property type="entry name" value="HTH_MERR"/>
    <property type="match status" value="1"/>
</dbReference>
<reference evidence="6 7" key="1">
    <citation type="submission" date="2011-11" db="EMBL/GenBank/DDBJ databases">
        <title>Complete sequence of Spirochaeta sp. grapes.</title>
        <authorList>
            <consortium name="US DOE Joint Genome Institute"/>
            <person name="Lucas S."/>
            <person name="Han J."/>
            <person name="Lapidus A."/>
            <person name="Cheng J.-F."/>
            <person name="Goodwin L."/>
            <person name="Pitluck S."/>
            <person name="Peters L."/>
            <person name="Ovchinnikova G."/>
            <person name="Munk A.C."/>
            <person name="Detter J.C."/>
            <person name="Han C."/>
            <person name="Tapia R."/>
            <person name="Land M."/>
            <person name="Hauser L."/>
            <person name="Kyrpides N."/>
            <person name="Ivanova N."/>
            <person name="Pagani I."/>
            <person name="Ritalahtilisa K."/>
            <person name="Loeffler F."/>
            <person name="Woyke T."/>
        </authorList>
    </citation>
    <scope>NUCLEOTIDE SEQUENCE [LARGE SCALE GENOMIC DNA]</scope>
    <source>
        <strain evidence="7">ATCC BAA-1885 / DSM 22778 / Grapes</strain>
    </source>
</reference>
<dbReference type="SUPFAM" id="SSF89082">
    <property type="entry name" value="Antibiotic binding domain of TipA-like multidrug resistance regulators"/>
    <property type="match status" value="1"/>
</dbReference>
<dbReference type="InterPro" id="IPR047057">
    <property type="entry name" value="MerR_fam"/>
</dbReference>
<proteinExistence type="predicted"/>